<proteinExistence type="inferred from homology"/>
<sequence length="297" mass="32633">MPMIQAEALSKEYPGVLALDHISFTFNEREIIGVIGHNGAGKTTLLKILAGLVTPTSGSLRVQGIDVGADPHRIKALIGYLPEESRLYETMKAEAYLSFFGEIYGLTSRQIRERSDALFTALALQPDGKRLAEFSKGMKRKVAIARSLLHDPSLLIYDEPTSGLDPMTSRFIISYLRHLPEKGKTVVLSAHNLSQVEAICDRVMILRRGQIVAMGSMHELRKQFGSISYSIWFIAEKPGDIRDLPPYTTEAGYAVVRVDSVDAMNAATAAIASAGGSIERVESHFPSLEEMLVRIGQ</sequence>
<dbReference type="SUPFAM" id="SSF52540">
    <property type="entry name" value="P-loop containing nucleoside triphosphate hydrolases"/>
    <property type="match status" value="1"/>
</dbReference>
<gene>
    <name evidence="6" type="ORF">ASZ90_016986</name>
</gene>
<dbReference type="InterPro" id="IPR003439">
    <property type="entry name" value="ABC_transporter-like_ATP-bd"/>
</dbReference>
<comment type="caution">
    <text evidence="6">The sequence shown here is derived from an EMBL/GenBank/DDBJ whole genome shotgun (WGS) entry which is preliminary data.</text>
</comment>
<evidence type="ECO:0000256" key="1">
    <source>
        <dbReference type="ARBA" id="ARBA00005417"/>
    </source>
</evidence>
<comment type="similarity">
    <text evidence="1">Belongs to the ABC transporter superfamily.</text>
</comment>
<dbReference type="SMART" id="SM00382">
    <property type="entry name" value="AAA"/>
    <property type="match status" value="1"/>
</dbReference>
<keyword evidence="2" id="KW-0813">Transport</keyword>
<name>A0A0W8EAB6_9ZZZZ</name>
<dbReference type="InterPro" id="IPR027417">
    <property type="entry name" value="P-loop_NTPase"/>
</dbReference>
<evidence type="ECO:0000259" key="5">
    <source>
        <dbReference type="PROSITE" id="PS50893"/>
    </source>
</evidence>
<protein>
    <submittedName>
        <fullName evidence="6">Abc transporter, atp-binding protein</fullName>
    </submittedName>
</protein>
<evidence type="ECO:0000256" key="4">
    <source>
        <dbReference type="ARBA" id="ARBA00022840"/>
    </source>
</evidence>
<dbReference type="PANTHER" id="PTHR42711">
    <property type="entry name" value="ABC TRANSPORTER ATP-BINDING PROTEIN"/>
    <property type="match status" value="1"/>
</dbReference>
<feature type="domain" description="ABC transporter" evidence="5">
    <location>
        <begin position="4"/>
        <end position="233"/>
    </location>
</feature>
<evidence type="ECO:0000256" key="2">
    <source>
        <dbReference type="ARBA" id="ARBA00022448"/>
    </source>
</evidence>
<keyword evidence="4 6" id="KW-0067">ATP-binding</keyword>
<dbReference type="PROSITE" id="PS50893">
    <property type="entry name" value="ABC_TRANSPORTER_2"/>
    <property type="match status" value="1"/>
</dbReference>
<accession>A0A0W8EAB6</accession>
<dbReference type="GO" id="GO:0016887">
    <property type="term" value="F:ATP hydrolysis activity"/>
    <property type="evidence" value="ECO:0007669"/>
    <property type="project" value="InterPro"/>
</dbReference>
<evidence type="ECO:0000313" key="6">
    <source>
        <dbReference type="EMBL" id="KUG05579.1"/>
    </source>
</evidence>
<dbReference type="InterPro" id="IPR017871">
    <property type="entry name" value="ABC_transporter-like_CS"/>
</dbReference>
<dbReference type="Pfam" id="PF00005">
    <property type="entry name" value="ABC_tran"/>
    <property type="match status" value="1"/>
</dbReference>
<dbReference type="PROSITE" id="PS00211">
    <property type="entry name" value="ABC_TRANSPORTER_1"/>
    <property type="match status" value="1"/>
</dbReference>
<dbReference type="CDD" id="cd03230">
    <property type="entry name" value="ABC_DR_subfamily_A"/>
    <property type="match status" value="1"/>
</dbReference>
<dbReference type="InterPro" id="IPR050763">
    <property type="entry name" value="ABC_transporter_ATP-binding"/>
</dbReference>
<keyword evidence="3" id="KW-0547">Nucleotide-binding</keyword>
<dbReference type="AlphaFoldDB" id="A0A0W8EAB6"/>
<organism evidence="6">
    <name type="scientific">hydrocarbon metagenome</name>
    <dbReference type="NCBI Taxonomy" id="938273"/>
    <lineage>
        <taxon>unclassified sequences</taxon>
        <taxon>metagenomes</taxon>
        <taxon>ecological metagenomes</taxon>
    </lineage>
</organism>
<dbReference type="EMBL" id="LNQE01001800">
    <property type="protein sequence ID" value="KUG05579.1"/>
    <property type="molecule type" value="Genomic_DNA"/>
</dbReference>
<reference evidence="6" key="1">
    <citation type="journal article" date="2015" name="Proc. Natl. Acad. Sci. U.S.A.">
        <title>Networks of energetic and metabolic interactions define dynamics in microbial communities.</title>
        <authorList>
            <person name="Embree M."/>
            <person name="Liu J.K."/>
            <person name="Al-Bassam M.M."/>
            <person name="Zengler K."/>
        </authorList>
    </citation>
    <scope>NUCLEOTIDE SEQUENCE</scope>
</reference>
<dbReference type="Gene3D" id="3.40.50.300">
    <property type="entry name" value="P-loop containing nucleotide triphosphate hydrolases"/>
    <property type="match status" value="1"/>
</dbReference>
<dbReference type="InterPro" id="IPR003593">
    <property type="entry name" value="AAA+_ATPase"/>
</dbReference>
<dbReference type="GO" id="GO:0005524">
    <property type="term" value="F:ATP binding"/>
    <property type="evidence" value="ECO:0007669"/>
    <property type="project" value="UniProtKB-KW"/>
</dbReference>
<dbReference type="PANTHER" id="PTHR42711:SF5">
    <property type="entry name" value="ABC TRANSPORTER ATP-BINDING PROTEIN NATA"/>
    <property type="match status" value="1"/>
</dbReference>
<evidence type="ECO:0000256" key="3">
    <source>
        <dbReference type="ARBA" id="ARBA00022741"/>
    </source>
</evidence>